<evidence type="ECO:0000313" key="13">
    <source>
        <dbReference type="EMBL" id="VVT50452.1"/>
    </source>
</evidence>
<evidence type="ECO:0000256" key="6">
    <source>
        <dbReference type="ARBA" id="ARBA00022801"/>
    </source>
</evidence>
<feature type="compositionally biased region" description="Low complexity" evidence="11">
    <location>
        <begin position="418"/>
        <end position="446"/>
    </location>
</feature>
<organism evidence="13 14">
    <name type="scientific">Magnusiomyces paraingens</name>
    <dbReference type="NCBI Taxonomy" id="2606893"/>
    <lineage>
        <taxon>Eukaryota</taxon>
        <taxon>Fungi</taxon>
        <taxon>Dikarya</taxon>
        <taxon>Ascomycota</taxon>
        <taxon>Saccharomycotina</taxon>
        <taxon>Dipodascomycetes</taxon>
        <taxon>Dipodascales</taxon>
        <taxon>Dipodascaceae</taxon>
        <taxon>Magnusiomyces</taxon>
    </lineage>
</organism>
<dbReference type="EC" id="3.2.1.101" evidence="4"/>
<dbReference type="InterPro" id="IPR005198">
    <property type="entry name" value="Glyco_hydro_76"/>
</dbReference>
<feature type="signal peptide" evidence="12">
    <location>
        <begin position="1"/>
        <end position="19"/>
    </location>
</feature>
<keyword evidence="7" id="KW-0472">Membrane</keyword>
<feature type="compositionally biased region" description="Polar residues" evidence="11">
    <location>
        <begin position="491"/>
        <end position="507"/>
    </location>
</feature>
<gene>
    <name evidence="13" type="ORF">SAPINGB_P002768</name>
</gene>
<feature type="region of interest" description="Disordered" evidence="11">
    <location>
        <begin position="491"/>
        <end position="580"/>
    </location>
</feature>
<evidence type="ECO:0000256" key="4">
    <source>
        <dbReference type="ARBA" id="ARBA00012350"/>
    </source>
</evidence>
<dbReference type="FunFam" id="1.50.10.20:FF:000006">
    <property type="entry name" value="Mannan endo-1,6-alpha-mannosidase"/>
    <property type="match status" value="1"/>
</dbReference>
<dbReference type="AlphaFoldDB" id="A0A5E8BHU1"/>
<evidence type="ECO:0000256" key="2">
    <source>
        <dbReference type="ARBA" id="ARBA00004308"/>
    </source>
</evidence>
<proteinExistence type="inferred from homology"/>
<dbReference type="GO" id="GO:0016052">
    <property type="term" value="P:carbohydrate catabolic process"/>
    <property type="evidence" value="ECO:0007669"/>
    <property type="project" value="InterPro"/>
</dbReference>
<dbReference type="InterPro" id="IPR014480">
    <property type="entry name" value="Mannan-1_6-alpha_mannosidase"/>
</dbReference>
<dbReference type="SUPFAM" id="SSF48208">
    <property type="entry name" value="Six-hairpin glycosidases"/>
    <property type="match status" value="1"/>
</dbReference>
<evidence type="ECO:0000256" key="8">
    <source>
        <dbReference type="ARBA" id="ARBA00023180"/>
    </source>
</evidence>
<dbReference type="Gene3D" id="1.50.10.20">
    <property type="match status" value="1"/>
</dbReference>
<keyword evidence="8" id="KW-0325">Glycoprotein</keyword>
<evidence type="ECO:0000256" key="3">
    <source>
        <dbReference type="ARBA" id="ARBA00009699"/>
    </source>
</evidence>
<accession>A0A5E8BHU1</accession>
<keyword evidence="9" id="KW-0326">Glycosidase</keyword>
<dbReference type="Pfam" id="PF03663">
    <property type="entry name" value="Glyco_hydro_76"/>
    <property type="match status" value="1"/>
</dbReference>
<feature type="compositionally biased region" description="Low complexity" evidence="11">
    <location>
        <begin position="508"/>
        <end position="548"/>
    </location>
</feature>
<keyword evidence="14" id="KW-1185">Reference proteome</keyword>
<dbReference type="PANTHER" id="PTHR12145:SF36">
    <property type="entry name" value="MANNAN ENDO-1,6-ALPHA-MANNOSIDASE DCW1"/>
    <property type="match status" value="1"/>
</dbReference>
<dbReference type="GeneID" id="43581586"/>
<keyword evidence="10" id="KW-0961">Cell wall biogenesis/degradation</keyword>
<dbReference type="GO" id="GO:0012505">
    <property type="term" value="C:endomembrane system"/>
    <property type="evidence" value="ECO:0007669"/>
    <property type="project" value="UniProtKB-SubCell"/>
</dbReference>
<dbReference type="GO" id="GO:0008496">
    <property type="term" value="F:mannan endo-1,6-alpha-mannosidase activity"/>
    <property type="evidence" value="ECO:0007669"/>
    <property type="project" value="UniProtKB-EC"/>
</dbReference>
<feature type="chain" id="PRO_5022956480" description="mannan endo-1,6-alpha-mannosidase" evidence="12">
    <location>
        <begin position="20"/>
        <end position="762"/>
    </location>
</feature>
<evidence type="ECO:0000256" key="12">
    <source>
        <dbReference type="SAM" id="SignalP"/>
    </source>
</evidence>
<dbReference type="OrthoDB" id="4187847at2759"/>
<dbReference type="GO" id="GO:0009272">
    <property type="term" value="P:fungal-type cell wall biogenesis"/>
    <property type="evidence" value="ECO:0007669"/>
    <property type="project" value="TreeGrafter"/>
</dbReference>
<comment type="catalytic activity">
    <reaction evidence="1">
        <text>Random hydrolysis of (1-&gt;6)-alpha-D-mannosidic linkages in unbranched (1-&gt;6)-mannans.</text>
        <dbReference type="EC" id="3.2.1.101"/>
    </reaction>
</comment>
<dbReference type="InterPro" id="IPR008928">
    <property type="entry name" value="6-hairpin_glycosidase_sf"/>
</dbReference>
<sequence>MLVQYTLFLFATCVYQAWTLDMDTNSADSVKSGLSQIAKGIIDYYNGHDPGNSPGMFVSPYYWWQSGAAWGSILDYWYFTEDTKYNEYLYDSLLWQAGPNFDYLPENQTRTEGNDDQGYWGITLMSAAERGFQAPYDGQPSWSERVENIVKSMISRWDTDNCGGGLRWQIYPWNNGYDYKNTVANGCLFHLSARLSRFNGDNTYIEWAEKTWDWMVDHNYIVTNTSAYKIMDGATIDSNCMKISPEQWTYNAGLMLSGAAYLYDHTKDSKWLDRAQAIWNGSKIFFKSNTYMYEASCQISNRCNNDQRSFKAYFSRFLGLTSDLLPEISDDIMNYLRGTVPGVLSSCTGGSDGHTCGLDWSAGKWDGFYGLGEQMSALETIQNAFLLHSKPGPANKNSEESLQDQLFGFFGPPKKSTEGSSTNTKESSSSDSSSFPSSSWSESSSTSWTELSSSESTSWFESSSSIWTESSSTTWGNTDTYSSQTDIVTTQAPQQETQSLDTWSSPATEQSKVSSSSTWEVSESTSTPDIGTSSPDIASLSSGSSAVSPNIMGTSGASVAPIDWNQPSTTSTEVMVGNSPNPTPNNSLNTYSEFSYPSDAPAYNDPVSSQISTVSFNNPPASFQTSASSNSFVQFSTSSSSSFSSFSSSISNVAPTPVYETVTVPTPTVYTTFFQTQLTPSVASKLPLASHNGTAAQQLPPPIQVQGKEGSSICDEPTTFYASSQYPRTAKTSVVGVKTISTITHADGAICEVLIRTIDIYG</sequence>
<dbReference type="Proteomes" id="UP000398389">
    <property type="component" value="Unassembled WGS sequence"/>
</dbReference>
<evidence type="ECO:0000256" key="5">
    <source>
        <dbReference type="ARBA" id="ARBA00022729"/>
    </source>
</evidence>
<dbReference type="EMBL" id="CABVLU010000002">
    <property type="protein sequence ID" value="VVT50452.1"/>
    <property type="molecule type" value="Genomic_DNA"/>
</dbReference>
<keyword evidence="5 12" id="KW-0732">Signal</keyword>
<protein>
    <recommendedName>
        <fullName evidence="4">mannan endo-1,6-alpha-mannosidase</fullName>
        <ecNumber evidence="4">3.2.1.101</ecNumber>
    </recommendedName>
</protein>
<keyword evidence="6" id="KW-0378">Hydrolase</keyword>
<evidence type="ECO:0000313" key="14">
    <source>
        <dbReference type="Proteomes" id="UP000398389"/>
    </source>
</evidence>
<dbReference type="GO" id="GO:0007117">
    <property type="term" value="P:budding cell bud growth"/>
    <property type="evidence" value="ECO:0007669"/>
    <property type="project" value="TreeGrafter"/>
</dbReference>
<reference evidence="13 14" key="1">
    <citation type="submission" date="2019-09" db="EMBL/GenBank/DDBJ databases">
        <authorList>
            <person name="Brejova B."/>
        </authorList>
    </citation>
    <scope>NUCLEOTIDE SEQUENCE [LARGE SCALE GENOMIC DNA]</scope>
</reference>
<evidence type="ECO:0000256" key="7">
    <source>
        <dbReference type="ARBA" id="ARBA00023136"/>
    </source>
</evidence>
<feature type="region of interest" description="Disordered" evidence="11">
    <location>
        <begin position="407"/>
        <end position="446"/>
    </location>
</feature>
<comment type="subcellular location">
    <subcellularLocation>
        <location evidence="2">Endomembrane system</location>
    </subcellularLocation>
</comment>
<evidence type="ECO:0000256" key="10">
    <source>
        <dbReference type="ARBA" id="ARBA00023316"/>
    </source>
</evidence>
<dbReference type="PANTHER" id="PTHR12145">
    <property type="entry name" value="MANNAN ENDO-1,6-ALPHA-MANNOSIDASE DCW1"/>
    <property type="match status" value="1"/>
</dbReference>
<comment type="similarity">
    <text evidence="3">Belongs to the glycosyl hydrolase 76 family.</text>
</comment>
<name>A0A5E8BHU1_9ASCO</name>
<evidence type="ECO:0000256" key="1">
    <source>
        <dbReference type="ARBA" id="ARBA00001452"/>
    </source>
</evidence>
<evidence type="ECO:0000256" key="9">
    <source>
        <dbReference type="ARBA" id="ARBA00023295"/>
    </source>
</evidence>
<evidence type="ECO:0000256" key="11">
    <source>
        <dbReference type="SAM" id="MobiDB-lite"/>
    </source>
</evidence>
<dbReference type="RefSeq" id="XP_031853377.1">
    <property type="nucleotide sequence ID" value="XM_031997486.1"/>
</dbReference>
<dbReference type="GO" id="GO:0071555">
    <property type="term" value="P:cell wall organization"/>
    <property type="evidence" value="ECO:0007669"/>
    <property type="project" value="UniProtKB-KW"/>
</dbReference>